<keyword evidence="18" id="KW-0560">Oxidoreductase</keyword>
<evidence type="ECO:0000313" key="31">
    <source>
        <dbReference type="EMBL" id="MDT0633182.1"/>
    </source>
</evidence>
<evidence type="ECO:0000259" key="28">
    <source>
        <dbReference type="Pfam" id="PF00742"/>
    </source>
</evidence>
<dbReference type="PANTHER" id="PTHR43070">
    <property type="match status" value="1"/>
</dbReference>
<evidence type="ECO:0000256" key="16">
    <source>
        <dbReference type="ARBA" id="ARBA00022840"/>
    </source>
</evidence>
<dbReference type="SUPFAM" id="SSF51735">
    <property type="entry name" value="NAD(P)-binding Rossmann-fold domains"/>
    <property type="match status" value="1"/>
</dbReference>
<dbReference type="SUPFAM" id="SSF55347">
    <property type="entry name" value="Glyceraldehyde-3-phosphate dehydrogenase-like, C-terminal domain"/>
    <property type="match status" value="1"/>
</dbReference>
<gene>
    <name evidence="31" type="ORF">RM540_15610</name>
</gene>
<accession>A0ABU3BV65</accession>
<dbReference type="Pfam" id="PF22468">
    <property type="entry name" value="ACT_9"/>
    <property type="match status" value="1"/>
</dbReference>
<dbReference type="InterPro" id="IPR001342">
    <property type="entry name" value="HDH_cat"/>
</dbReference>
<name>A0ABU3BV65_9BACT</name>
<comment type="pathway">
    <text evidence="5">Amino-acid biosynthesis; L-methionine biosynthesis via de novo pathway; L-homoserine from L-aspartate: step 3/3.</text>
</comment>
<dbReference type="InterPro" id="IPR011147">
    <property type="entry name" value="Bifunc_Aspkin/hSer_DH"/>
</dbReference>
<organism evidence="31 32">
    <name type="scientific">Rubrivirga litoralis</name>
    <dbReference type="NCBI Taxonomy" id="3075598"/>
    <lineage>
        <taxon>Bacteria</taxon>
        <taxon>Pseudomonadati</taxon>
        <taxon>Rhodothermota</taxon>
        <taxon>Rhodothermia</taxon>
        <taxon>Rhodothermales</taxon>
        <taxon>Rubricoccaceae</taxon>
        <taxon>Rubrivirga</taxon>
    </lineage>
</organism>
<evidence type="ECO:0000256" key="21">
    <source>
        <dbReference type="ARBA" id="ARBA00023167"/>
    </source>
</evidence>
<dbReference type="Pfam" id="PF03447">
    <property type="entry name" value="NAD_binding_3"/>
    <property type="match status" value="1"/>
</dbReference>
<evidence type="ECO:0000256" key="8">
    <source>
        <dbReference type="ARBA" id="ARBA00010046"/>
    </source>
</evidence>
<dbReference type="NCBIfam" id="TIGR00657">
    <property type="entry name" value="asp_kinases"/>
    <property type="match status" value="1"/>
</dbReference>
<dbReference type="InterPro" id="IPR001341">
    <property type="entry name" value="Asp_kinase"/>
</dbReference>
<comment type="function">
    <text evidence="23">Bifunctional aspartate kinase and homoserine dehydrogenase that catalyzes the first and the third steps toward the synthesis of lysine, methionine and threonine from aspartate.</text>
</comment>
<dbReference type="GO" id="GO:0004072">
    <property type="term" value="F:aspartate kinase activity"/>
    <property type="evidence" value="ECO:0007669"/>
    <property type="project" value="UniProtKB-EC"/>
</dbReference>
<evidence type="ECO:0000259" key="29">
    <source>
        <dbReference type="Pfam" id="PF03447"/>
    </source>
</evidence>
<comment type="catalytic activity">
    <reaction evidence="25">
        <text>L-homoserine + NADP(+) = L-aspartate 4-semialdehyde + NADPH + H(+)</text>
        <dbReference type="Rhea" id="RHEA:15761"/>
        <dbReference type="ChEBI" id="CHEBI:15378"/>
        <dbReference type="ChEBI" id="CHEBI:57476"/>
        <dbReference type="ChEBI" id="CHEBI:57783"/>
        <dbReference type="ChEBI" id="CHEBI:58349"/>
        <dbReference type="ChEBI" id="CHEBI:537519"/>
        <dbReference type="EC" id="1.1.1.3"/>
    </reaction>
    <physiologicalReaction direction="right-to-left" evidence="25">
        <dbReference type="Rhea" id="RHEA:15763"/>
    </physiologicalReaction>
</comment>
<protein>
    <submittedName>
        <fullName evidence="31">Aspartate kinase</fullName>
        <ecNumber evidence="31">2.7.2.4</ecNumber>
    </submittedName>
</protein>
<evidence type="ECO:0000256" key="19">
    <source>
        <dbReference type="ARBA" id="ARBA00023027"/>
    </source>
</evidence>
<dbReference type="Proteomes" id="UP001267426">
    <property type="component" value="Unassembled WGS sequence"/>
</dbReference>
<keyword evidence="17" id="KW-0521">NADP</keyword>
<comment type="similarity">
    <text evidence="7">In the C-terminal section; belongs to the homoserine dehydrogenase family.</text>
</comment>
<evidence type="ECO:0000256" key="26">
    <source>
        <dbReference type="SAM" id="MobiDB-lite"/>
    </source>
</evidence>
<evidence type="ECO:0000256" key="10">
    <source>
        <dbReference type="ARBA" id="ARBA00022605"/>
    </source>
</evidence>
<keyword evidence="21" id="KW-0486">Methionine biosynthesis</keyword>
<feature type="domain" description="Aspartokinase ACT" evidence="30">
    <location>
        <begin position="411"/>
        <end position="471"/>
    </location>
</feature>
<evidence type="ECO:0000256" key="6">
    <source>
        <dbReference type="ARBA" id="ARBA00005139"/>
    </source>
</evidence>
<dbReference type="InterPro" id="IPR018042">
    <property type="entry name" value="Aspartate_kinase_CS"/>
</dbReference>
<evidence type="ECO:0000313" key="32">
    <source>
        <dbReference type="Proteomes" id="UP001267426"/>
    </source>
</evidence>
<comment type="pathway">
    <text evidence="4">Amino-acid biosynthesis; L-threonine biosynthesis; L-threonine from L-aspartate: step 3/5.</text>
</comment>
<dbReference type="Pfam" id="PF00742">
    <property type="entry name" value="Homoserine_dh"/>
    <property type="match status" value="1"/>
</dbReference>
<keyword evidence="20" id="KW-0915">Sodium</keyword>
<comment type="pathway">
    <text evidence="2">Amino-acid biosynthesis; L-lysine biosynthesis via DAP pathway; (S)-tetrahydrodipicolinate from L-aspartate: step 1/4.</text>
</comment>
<dbReference type="InterPro" id="IPR042199">
    <property type="entry name" value="AsparK_Bifunc_asparK/hSer_DH"/>
</dbReference>
<sequence>MPDRPVHVDKFGGTSVATPERVRRVVEIVAGGVGEGPRGEGAGRRVVVTSAFGGVTDRLLDAVEAAVGRTGAHREILAALRARHADALAALAPESERDALGRALDTLFVELGELLYGMYLLRECTPRFRDAIVSAGERAAVPLVAAAFRAAGHAAVALDATAFVRTDDAFGEAAPDLPETRRLARAALAAVPADAVAVVTGFVGSTADGVTTTLGRSGSDYTATLLAGALDAAACVIWTDVDGVLSADPRVVPEAFPLEHLSYAEAAELAHFGAKVLHPRTMRPLVRAGIPLQIKNTLRPEAPGTRVGPAPPGAEPSIRAVTAIRGAALVRVEGAAVLDVADLGRRVLAPLADGGVPVSLVAQASAEGSFGLAVREADADAAVRLLSRALAREVERGDVFGVRAEGGGAVVAAVGSGMHGATGLAGRFFHTLARAHVPVRAVAQGGGDHTISAVVADADAARAVGALHEAFALRRLRAHVVVVGAGALGRRVLALLGAESERLRAGGLHLVLAGVADSRRLAWEPDGLHPAQALDALAAAPPAPGVLDALTDRLAAARLERLVVVDATPSADVAARHAAWLAGGAAVVTPNKEAAGRSAAAWGEVQRAARDAEAPYLYEAAVGAGLGVVARLRDLVRTGDRVLRVEGVLSGTLAFVMNRMRDGAAFSAAVAAARDAGLTEPDVRDDLSGRDAARKLALLAREVGLDVAAADVAVEGLAPPALADVPLAAFWDRLPEADADWQDRPAPPRPPASGAEISAPDDAPGRGGELQYVARLDADGSIRAGVEAVAPGSPFAGLQGAEIAVAVWTERGGPRPLVLRGPGASADVTAAVVLADVVRAAEAMR</sequence>
<proteinExistence type="inferred from homology"/>
<comment type="pathway">
    <text evidence="6">Amino-acid biosynthesis; L-threonine biosynthesis; L-threonine from L-aspartate: step 1/5.</text>
</comment>
<keyword evidence="12" id="KW-0791">Threonine biosynthesis</keyword>
<keyword evidence="22" id="KW-0511">Multifunctional enzyme</keyword>
<evidence type="ECO:0000256" key="9">
    <source>
        <dbReference type="ARBA" id="ARBA00011881"/>
    </source>
</evidence>
<feature type="domain" description="Aspartate/glutamate/uridylate kinase" evidence="27">
    <location>
        <begin position="9"/>
        <end position="296"/>
    </location>
</feature>
<dbReference type="PIRSF" id="PIRSF000727">
    <property type="entry name" value="ThrA"/>
    <property type="match status" value="1"/>
</dbReference>
<keyword evidence="11 31" id="KW-0808">Transferase</keyword>
<evidence type="ECO:0000256" key="5">
    <source>
        <dbReference type="ARBA" id="ARBA00005062"/>
    </source>
</evidence>
<dbReference type="PROSITE" id="PS00324">
    <property type="entry name" value="ASPARTOKINASE"/>
    <property type="match status" value="1"/>
</dbReference>
<evidence type="ECO:0000256" key="2">
    <source>
        <dbReference type="ARBA" id="ARBA00004766"/>
    </source>
</evidence>
<dbReference type="SUPFAM" id="SSF53633">
    <property type="entry name" value="Carbamate kinase-like"/>
    <property type="match status" value="1"/>
</dbReference>
<evidence type="ECO:0000256" key="20">
    <source>
        <dbReference type="ARBA" id="ARBA00023053"/>
    </source>
</evidence>
<comment type="catalytic activity">
    <reaction evidence="24">
        <text>L-aspartate + ATP = 4-phospho-L-aspartate + ADP</text>
        <dbReference type="Rhea" id="RHEA:23776"/>
        <dbReference type="ChEBI" id="CHEBI:29991"/>
        <dbReference type="ChEBI" id="CHEBI:30616"/>
        <dbReference type="ChEBI" id="CHEBI:57535"/>
        <dbReference type="ChEBI" id="CHEBI:456216"/>
        <dbReference type="EC" id="2.7.2.4"/>
    </reaction>
    <physiologicalReaction direction="left-to-right" evidence="24">
        <dbReference type="Rhea" id="RHEA:23777"/>
    </physiologicalReaction>
</comment>
<evidence type="ECO:0000256" key="23">
    <source>
        <dbReference type="ARBA" id="ARBA00044938"/>
    </source>
</evidence>
<comment type="subunit">
    <text evidence="9">Homotetramer.</text>
</comment>
<dbReference type="PANTHER" id="PTHR43070:SF3">
    <property type="entry name" value="HOMOSERINE DEHYDROGENASE"/>
    <property type="match status" value="1"/>
</dbReference>
<keyword evidence="32" id="KW-1185">Reference proteome</keyword>
<feature type="region of interest" description="Disordered" evidence="26">
    <location>
        <begin position="739"/>
        <end position="768"/>
    </location>
</feature>
<dbReference type="Gene3D" id="3.40.50.720">
    <property type="entry name" value="NAD(P)-binding Rossmann-like Domain"/>
    <property type="match status" value="1"/>
</dbReference>
<evidence type="ECO:0000256" key="12">
    <source>
        <dbReference type="ARBA" id="ARBA00022697"/>
    </source>
</evidence>
<evidence type="ECO:0000256" key="25">
    <source>
        <dbReference type="ARBA" id="ARBA00048841"/>
    </source>
</evidence>
<evidence type="ECO:0000259" key="30">
    <source>
        <dbReference type="Pfam" id="PF22468"/>
    </source>
</evidence>
<dbReference type="Gene3D" id="3.40.1160.10">
    <property type="entry name" value="Acetylglutamate kinase-like"/>
    <property type="match status" value="1"/>
</dbReference>
<dbReference type="InterPro" id="IPR049638">
    <property type="entry name" value="AK-HD"/>
</dbReference>
<dbReference type="EMBL" id="JAVRHT010000058">
    <property type="protein sequence ID" value="MDT0633182.1"/>
    <property type="molecule type" value="Genomic_DNA"/>
</dbReference>
<reference evidence="31 32" key="1">
    <citation type="submission" date="2023-09" db="EMBL/GenBank/DDBJ databases">
        <authorList>
            <person name="Rey-Velasco X."/>
        </authorList>
    </citation>
    <scope>NUCLEOTIDE SEQUENCE [LARGE SCALE GENOMIC DNA]</scope>
    <source>
        <strain evidence="31 32">F394</strain>
    </source>
</reference>
<dbReference type="InterPro" id="IPR045865">
    <property type="entry name" value="ACT-like_dom_sf"/>
</dbReference>
<evidence type="ECO:0000256" key="1">
    <source>
        <dbReference type="ARBA" id="ARBA00001920"/>
    </source>
</evidence>
<dbReference type="Gene3D" id="3.30.360.10">
    <property type="entry name" value="Dihydrodipicolinate Reductase, domain 2"/>
    <property type="match status" value="1"/>
</dbReference>
<dbReference type="InterPro" id="IPR001048">
    <property type="entry name" value="Asp/Glu/Uridylate_kinase"/>
</dbReference>
<evidence type="ECO:0000256" key="7">
    <source>
        <dbReference type="ARBA" id="ARBA00007952"/>
    </source>
</evidence>
<keyword evidence="14" id="KW-0547">Nucleotide-binding</keyword>
<evidence type="ECO:0000256" key="18">
    <source>
        <dbReference type="ARBA" id="ARBA00023002"/>
    </source>
</evidence>
<comment type="cofactor">
    <cofactor evidence="1">
        <name>a metal cation</name>
        <dbReference type="ChEBI" id="CHEBI:25213"/>
    </cofactor>
</comment>
<evidence type="ECO:0000256" key="14">
    <source>
        <dbReference type="ARBA" id="ARBA00022741"/>
    </source>
</evidence>
<evidence type="ECO:0000259" key="27">
    <source>
        <dbReference type="Pfam" id="PF00696"/>
    </source>
</evidence>
<keyword evidence="19" id="KW-0520">NAD</keyword>
<dbReference type="InterPro" id="IPR036393">
    <property type="entry name" value="AceGlu_kinase-like_sf"/>
</dbReference>
<dbReference type="InterPro" id="IPR036291">
    <property type="entry name" value="NAD(P)-bd_dom_sf"/>
</dbReference>
<evidence type="ECO:0000256" key="22">
    <source>
        <dbReference type="ARBA" id="ARBA00023268"/>
    </source>
</evidence>
<keyword evidence="15 31" id="KW-0418">Kinase</keyword>
<comment type="caution">
    <text evidence="31">The sequence shown here is derived from an EMBL/GenBank/DDBJ whole genome shotgun (WGS) entry which is preliminary data.</text>
</comment>
<evidence type="ECO:0000256" key="15">
    <source>
        <dbReference type="ARBA" id="ARBA00022777"/>
    </source>
</evidence>
<dbReference type="SUPFAM" id="SSF55021">
    <property type="entry name" value="ACT-like"/>
    <property type="match status" value="2"/>
</dbReference>
<evidence type="ECO:0000256" key="3">
    <source>
        <dbReference type="ARBA" id="ARBA00004986"/>
    </source>
</evidence>
<comment type="similarity">
    <text evidence="8">In the N-terminal section; belongs to the aspartokinase family.</text>
</comment>
<evidence type="ECO:0000256" key="24">
    <source>
        <dbReference type="ARBA" id="ARBA00048561"/>
    </source>
</evidence>
<dbReference type="Gene3D" id="1.20.120.1320">
    <property type="entry name" value="Aspartokinase, catalytic domain"/>
    <property type="match status" value="1"/>
</dbReference>
<dbReference type="RefSeq" id="WP_311665829.1">
    <property type="nucleotide sequence ID" value="NZ_JAVRHT010000058.1"/>
</dbReference>
<feature type="domain" description="Homoserine dehydrogenase catalytic" evidence="28">
    <location>
        <begin position="632"/>
        <end position="838"/>
    </location>
</feature>
<dbReference type="Pfam" id="PF00696">
    <property type="entry name" value="AA_kinase"/>
    <property type="match status" value="1"/>
</dbReference>
<dbReference type="EC" id="2.7.2.4" evidence="31"/>
<keyword evidence="10" id="KW-0028">Amino-acid biosynthesis</keyword>
<evidence type="ECO:0000256" key="17">
    <source>
        <dbReference type="ARBA" id="ARBA00022857"/>
    </source>
</evidence>
<evidence type="ECO:0000256" key="13">
    <source>
        <dbReference type="ARBA" id="ARBA00022723"/>
    </source>
</evidence>
<feature type="domain" description="Aspartate/homoserine dehydrogenase NAD-binding" evidence="29">
    <location>
        <begin position="484"/>
        <end position="619"/>
    </location>
</feature>
<dbReference type="InterPro" id="IPR005106">
    <property type="entry name" value="Asp/hSer_DH_NAD-bd"/>
</dbReference>
<dbReference type="InterPro" id="IPR054352">
    <property type="entry name" value="ACT_Aspartokinase"/>
</dbReference>
<evidence type="ECO:0000256" key="11">
    <source>
        <dbReference type="ARBA" id="ARBA00022679"/>
    </source>
</evidence>
<dbReference type="CDD" id="cd04892">
    <property type="entry name" value="ACT_AK-like_2"/>
    <property type="match status" value="1"/>
</dbReference>
<keyword evidence="13" id="KW-0479">Metal-binding</keyword>
<evidence type="ECO:0000256" key="4">
    <source>
        <dbReference type="ARBA" id="ARBA00005056"/>
    </source>
</evidence>
<dbReference type="Gene3D" id="3.30.2130.10">
    <property type="entry name" value="VC0802-like"/>
    <property type="match status" value="1"/>
</dbReference>
<comment type="pathway">
    <text evidence="3">Amino-acid biosynthesis; L-methionine biosynthesis via de novo pathway; L-homoserine from L-aspartate: step 1/3.</text>
</comment>
<keyword evidence="16" id="KW-0067">ATP-binding</keyword>